<dbReference type="RefSeq" id="WP_093936829.1">
    <property type="nucleotide sequence ID" value="NZ_NMQT01000099.1"/>
</dbReference>
<reference evidence="2 3" key="1">
    <citation type="submission" date="2017-07" db="EMBL/GenBank/DDBJ databases">
        <title>Amycolatopsis thailandensis Genome sequencing and assembly.</title>
        <authorList>
            <person name="Kaur N."/>
            <person name="Mayilraj S."/>
        </authorList>
    </citation>
    <scope>NUCLEOTIDE SEQUENCE [LARGE SCALE GENOMIC DNA]</scope>
    <source>
        <strain evidence="2 3">JCM 16380</strain>
    </source>
</reference>
<dbReference type="Pfam" id="PF13601">
    <property type="entry name" value="HTH_34"/>
    <property type="match status" value="1"/>
</dbReference>
<evidence type="ECO:0000313" key="3">
    <source>
        <dbReference type="Proteomes" id="UP000215223"/>
    </source>
</evidence>
<dbReference type="Gene3D" id="1.10.10.10">
    <property type="entry name" value="Winged helix-like DNA-binding domain superfamily/Winged helix DNA-binding domain"/>
    <property type="match status" value="1"/>
</dbReference>
<evidence type="ECO:0000259" key="1">
    <source>
        <dbReference type="Pfam" id="PF13601"/>
    </source>
</evidence>
<feature type="domain" description="Winged helix DNA-binding" evidence="1">
    <location>
        <begin position="23"/>
        <end position="96"/>
    </location>
</feature>
<protein>
    <submittedName>
        <fullName evidence="2">MarR family transcriptional regulator</fullName>
    </submittedName>
</protein>
<comment type="caution">
    <text evidence="2">The sequence shown here is derived from an EMBL/GenBank/DDBJ whole genome shotgun (WGS) entry which is preliminary data.</text>
</comment>
<dbReference type="OrthoDB" id="3637317at2"/>
<sequence>MRPTLPTAPSSHRDLDPLLLLPVRLFVMCLLADLHWHEAAVLANTLRVKPHSVSLHAELLVAAGYVSIRVTGRRTKMRLTPLGLDRLTGHVTALQKVASTAALLVTTRHGAPRSPT</sequence>
<name>A0A229RVW0_9PSEU</name>
<dbReference type="AlphaFoldDB" id="A0A229RVW0"/>
<dbReference type="InterPro" id="IPR036388">
    <property type="entry name" value="WH-like_DNA-bd_sf"/>
</dbReference>
<dbReference type="InterPro" id="IPR027395">
    <property type="entry name" value="WH_DNA-bd_dom"/>
</dbReference>
<dbReference type="Proteomes" id="UP000215223">
    <property type="component" value="Unassembled WGS sequence"/>
</dbReference>
<dbReference type="SUPFAM" id="SSF46785">
    <property type="entry name" value="Winged helix' DNA-binding domain"/>
    <property type="match status" value="1"/>
</dbReference>
<proteinExistence type="predicted"/>
<organism evidence="2 3">
    <name type="scientific">Amycolatopsis thailandensis</name>
    <dbReference type="NCBI Taxonomy" id="589330"/>
    <lineage>
        <taxon>Bacteria</taxon>
        <taxon>Bacillati</taxon>
        <taxon>Actinomycetota</taxon>
        <taxon>Actinomycetes</taxon>
        <taxon>Pseudonocardiales</taxon>
        <taxon>Pseudonocardiaceae</taxon>
        <taxon>Amycolatopsis</taxon>
    </lineage>
</organism>
<gene>
    <name evidence="2" type="ORF">CFP71_27135</name>
</gene>
<evidence type="ECO:0000313" key="2">
    <source>
        <dbReference type="EMBL" id="OXM50675.1"/>
    </source>
</evidence>
<dbReference type="InterPro" id="IPR036390">
    <property type="entry name" value="WH_DNA-bd_sf"/>
</dbReference>
<keyword evidence="3" id="KW-1185">Reference proteome</keyword>
<accession>A0A229RVW0</accession>
<dbReference type="EMBL" id="NMQT01000099">
    <property type="protein sequence ID" value="OXM50675.1"/>
    <property type="molecule type" value="Genomic_DNA"/>
</dbReference>